<dbReference type="GO" id="GO:0005525">
    <property type="term" value="F:GTP binding"/>
    <property type="evidence" value="ECO:0007669"/>
    <property type="project" value="UniProtKB-KW"/>
</dbReference>
<dbReference type="Pfam" id="PF01544">
    <property type="entry name" value="CorA"/>
    <property type="match status" value="1"/>
</dbReference>
<dbReference type="PROSITE" id="PS51462">
    <property type="entry name" value="NUDIX"/>
    <property type="match status" value="1"/>
</dbReference>
<dbReference type="GO" id="GO:0003729">
    <property type="term" value="F:mRNA binding"/>
    <property type="evidence" value="ECO:0007669"/>
    <property type="project" value="InterPro"/>
</dbReference>
<comment type="similarity">
    <text evidence="2">Belongs to the Luc7 family.</text>
</comment>
<dbReference type="OrthoDB" id="165352at2759"/>
<dbReference type="FunFam" id="3.10.20.30:FF:000003">
    <property type="entry name" value="Developmentally-regulated GTP-binding protein 1"/>
    <property type="match status" value="1"/>
</dbReference>
<dbReference type="InterPro" id="IPR045863">
    <property type="entry name" value="CorA_TM1_TM2"/>
</dbReference>
<evidence type="ECO:0000256" key="7">
    <source>
        <dbReference type="ARBA" id="ARBA00023134"/>
    </source>
</evidence>
<dbReference type="Pfam" id="PF01926">
    <property type="entry name" value="MMR_HSR1"/>
    <property type="match status" value="1"/>
</dbReference>
<comment type="subcellular location">
    <subcellularLocation>
        <location evidence="1">Membrane</location>
        <topology evidence="1">Multi-pass membrane protein</topology>
    </subcellularLocation>
</comment>
<dbReference type="InterPro" id="IPR031662">
    <property type="entry name" value="GTP-binding_2"/>
</dbReference>
<comment type="similarity">
    <text evidence="3">Belongs to the CorA metal ion transporter (MIT) (TC 1.A.35) family.</text>
</comment>
<dbReference type="InterPro" id="IPR045001">
    <property type="entry name" value="DRG"/>
</dbReference>
<gene>
    <name evidence="16" type="primary">DRG1</name>
    <name evidence="16" type="ORF">AK812_SmicGene25087</name>
</gene>
<name>A0A1Q9DCV5_SYMMI</name>
<feature type="domain" description="OBG-type G" evidence="15">
    <location>
        <begin position="2459"/>
        <end position="2684"/>
    </location>
</feature>
<feature type="compositionally biased region" description="Basic and acidic residues" evidence="10">
    <location>
        <begin position="2790"/>
        <end position="2803"/>
    </location>
</feature>
<dbReference type="Pfam" id="PF16897">
    <property type="entry name" value="MMR_HSR1_Xtn"/>
    <property type="match status" value="1"/>
</dbReference>
<feature type="transmembrane region" description="Helical" evidence="11">
    <location>
        <begin position="686"/>
        <end position="707"/>
    </location>
</feature>
<keyword evidence="8 11" id="KW-0472">Membrane</keyword>
<keyword evidence="4 11" id="KW-0812">Transmembrane</keyword>
<dbReference type="SUPFAM" id="SSF81271">
    <property type="entry name" value="TGS-like"/>
    <property type="match status" value="1"/>
</dbReference>
<evidence type="ECO:0000256" key="5">
    <source>
        <dbReference type="ARBA" id="ARBA00022741"/>
    </source>
</evidence>
<dbReference type="NCBIfam" id="TIGR00231">
    <property type="entry name" value="small_GTP"/>
    <property type="match status" value="1"/>
</dbReference>
<evidence type="ECO:0000259" key="13">
    <source>
        <dbReference type="PROSITE" id="PS51186"/>
    </source>
</evidence>
<evidence type="ECO:0000256" key="11">
    <source>
        <dbReference type="SAM" id="Phobius"/>
    </source>
</evidence>
<evidence type="ECO:0000259" key="14">
    <source>
        <dbReference type="PROSITE" id="PS51462"/>
    </source>
</evidence>
<dbReference type="SUPFAM" id="SSF144083">
    <property type="entry name" value="Magnesium transport protein CorA, transmembrane region"/>
    <property type="match status" value="1"/>
</dbReference>
<organism evidence="16 17">
    <name type="scientific">Symbiodinium microadriaticum</name>
    <name type="common">Dinoflagellate</name>
    <name type="synonym">Zooxanthella microadriatica</name>
    <dbReference type="NCBI Taxonomy" id="2951"/>
    <lineage>
        <taxon>Eukaryota</taxon>
        <taxon>Sar</taxon>
        <taxon>Alveolata</taxon>
        <taxon>Dinophyceae</taxon>
        <taxon>Suessiales</taxon>
        <taxon>Symbiodiniaceae</taxon>
        <taxon>Symbiodinium</taxon>
    </lineage>
</organism>
<evidence type="ECO:0000256" key="1">
    <source>
        <dbReference type="ARBA" id="ARBA00004141"/>
    </source>
</evidence>
<feature type="region of interest" description="Disordered" evidence="10">
    <location>
        <begin position="132"/>
        <end position="166"/>
    </location>
</feature>
<dbReference type="PROSITE" id="PS50157">
    <property type="entry name" value="ZINC_FINGER_C2H2_2"/>
    <property type="match status" value="1"/>
</dbReference>
<comment type="caution">
    <text evidence="16">The sequence shown here is derived from an EMBL/GenBank/DDBJ whole genome shotgun (WGS) entry which is preliminary data.</text>
</comment>
<dbReference type="PANTHER" id="PTHR43127">
    <property type="entry name" value="DEVELOPMENTALLY-REGULATED GTP-BINDING PROTEIN 2"/>
    <property type="match status" value="1"/>
</dbReference>
<evidence type="ECO:0000256" key="3">
    <source>
        <dbReference type="ARBA" id="ARBA00009765"/>
    </source>
</evidence>
<dbReference type="InterPro" id="IPR012675">
    <property type="entry name" value="Beta-grasp_dom_sf"/>
</dbReference>
<feature type="region of interest" description="Disordered" evidence="10">
    <location>
        <begin position="1"/>
        <end position="51"/>
    </location>
</feature>
<feature type="domain" description="N-acetyltransferase" evidence="13">
    <location>
        <begin position="2178"/>
        <end position="2345"/>
    </location>
</feature>
<keyword evidence="9" id="KW-0479">Metal-binding</keyword>
<evidence type="ECO:0000259" key="12">
    <source>
        <dbReference type="PROSITE" id="PS50157"/>
    </source>
</evidence>
<dbReference type="EMBL" id="LSRX01000596">
    <property type="protein sequence ID" value="OLP93044.1"/>
    <property type="molecule type" value="Genomic_DNA"/>
</dbReference>
<dbReference type="PROSITE" id="PS51710">
    <property type="entry name" value="G_OBG"/>
    <property type="match status" value="1"/>
</dbReference>
<evidence type="ECO:0000256" key="6">
    <source>
        <dbReference type="ARBA" id="ARBA00022989"/>
    </source>
</evidence>
<proteinExistence type="inferred from homology"/>
<keyword evidence="9" id="KW-0863">Zinc-finger</keyword>
<dbReference type="InterPro" id="IPR006074">
    <property type="entry name" value="GTP1-OBG_CS"/>
</dbReference>
<dbReference type="Gene3D" id="1.20.58.340">
    <property type="entry name" value="Magnesium transport protein CorA, transmembrane region"/>
    <property type="match status" value="2"/>
</dbReference>
<dbReference type="SUPFAM" id="SSF55811">
    <property type="entry name" value="Nudix"/>
    <property type="match status" value="1"/>
</dbReference>
<dbReference type="GO" id="GO:0046873">
    <property type="term" value="F:metal ion transmembrane transporter activity"/>
    <property type="evidence" value="ECO:0007669"/>
    <property type="project" value="InterPro"/>
</dbReference>
<feature type="compositionally biased region" description="Basic and acidic residues" evidence="10">
    <location>
        <begin position="1318"/>
        <end position="1350"/>
    </location>
</feature>
<dbReference type="GO" id="GO:0003924">
    <property type="term" value="F:GTPase activity"/>
    <property type="evidence" value="ECO:0007669"/>
    <property type="project" value="InterPro"/>
</dbReference>
<dbReference type="CDD" id="cd01896">
    <property type="entry name" value="DRG"/>
    <property type="match status" value="1"/>
</dbReference>
<keyword evidence="5" id="KW-0547">Nucleotide-binding</keyword>
<evidence type="ECO:0000256" key="2">
    <source>
        <dbReference type="ARBA" id="ARBA00005655"/>
    </source>
</evidence>
<keyword evidence="17" id="KW-1185">Reference proteome</keyword>
<dbReference type="PROSITE" id="PS51186">
    <property type="entry name" value="GNAT"/>
    <property type="match status" value="1"/>
</dbReference>
<evidence type="ECO:0000259" key="15">
    <source>
        <dbReference type="PROSITE" id="PS51710"/>
    </source>
</evidence>
<dbReference type="GO" id="GO:0006376">
    <property type="term" value="P:mRNA splice site recognition"/>
    <property type="evidence" value="ECO:0007669"/>
    <property type="project" value="InterPro"/>
</dbReference>
<dbReference type="FunFam" id="3.40.50.300:FF:001436">
    <property type="entry name" value="Developmentally-regulated GTP-binding protein"/>
    <property type="match status" value="1"/>
</dbReference>
<dbReference type="PRINTS" id="PR00326">
    <property type="entry name" value="GTP1OBG"/>
</dbReference>
<evidence type="ECO:0000256" key="4">
    <source>
        <dbReference type="ARBA" id="ARBA00022692"/>
    </source>
</evidence>
<evidence type="ECO:0000313" key="16">
    <source>
        <dbReference type="EMBL" id="OLP93044.1"/>
    </source>
</evidence>
<evidence type="ECO:0000256" key="8">
    <source>
        <dbReference type="ARBA" id="ARBA00023136"/>
    </source>
</evidence>
<keyword evidence="6 11" id="KW-1133">Transmembrane helix</keyword>
<feature type="domain" description="C2H2-type" evidence="12">
    <location>
        <begin position="1257"/>
        <end position="1286"/>
    </location>
</feature>
<feature type="transmembrane region" description="Helical" evidence="11">
    <location>
        <begin position="642"/>
        <end position="665"/>
    </location>
</feature>
<dbReference type="SUPFAM" id="SSF52540">
    <property type="entry name" value="P-loop containing nucleoside triphosphate hydrolases"/>
    <property type="match status" value="1"/>
</dbReference>
<keyword evidence="9" id="KW-0862">Zinc</keyword>
<dbReference type="PROSITE" id="PS00905">
    <property type="entry name" value="GTP1_OBG"/>
    <property type="match status" value="1"/>
</dbReference>
<dbReference type="GO" id="GO:0016020">
    <property type="term" value="C:membrane"/>
    <property type="evidence" value="ECO:0007669"/>
    <property type="project" value="UniProtKB-SubCell"/>
</dbReference>
<feature type="domain" description="Nudix hydrolase" evidence="14">
    <location>
        <begin position="932"/>
        <end position="1090"/>
    </location>
</feature>
<feature type="compositionally biased region" description="Basic and acidic residues" evidence="10">
    <location>
        <begin position="151"/>
        <end position="166"/>
    </location>
</feature>
<dbReference type="Gene3D" id="3.30.460.20">
    <property type="entry name" value="CorA soluble domain-like"/>
    <property type="match status" value="1"/>
</dbReference>
<dbReference type="Pfam" id="PF02824">
    <property type="entry name" value="TGS"/>
    <property type="match status" value="1"/>
</dbReference>
<evidence type="ECO:0000256" key="9">
    <source>
        <dbReference type="PROSITE-ProRule" id="PRU00042"/>
    </source>
</evidence>
<dbReference type="InterPro" id="IPR006073">
    <property type="entry name" value="GTP-bd"/>
</dbReference>
<dbReference type="Pfam" id="PF03194">
    <property type="entry name" value="LUC7"/>
    <property type="match status" value="1"/>
</dbReference>
<dbReference type="Gene3D" id="6.10.140.1070">
    <property type="match status" value="2"/>
</dbReference>
<evidence type="ECO:0000256" key="10">
    <source>
        <dbReference type="SAM" id="MobiDB-lite"/>
    </source>
</evidence>
<dbReference type="GO" id="GO:0005685">
    <property type="term" value="C:U1 snRNP"/>
    <property type="evidence" value="ECO:0007669"/>
    <property type="project" value="InterPro"/>
</dbReference>
<dbReference type="InterPro" id="IPR004095">
    <property type="entry name" value="TGS"/>
</dbReference>
<dbReference type="InterPro" id="IPR016181">
    <property type="entry name" value="Acyl_CoA_acyltransferase"/>
</dbReference>
<dbReference type="SUPFAM" id="SSF55729">
    <property type="entry name" value="Acyl-CoA N-acyltransferases (Nat)"/>
    <property type="match status" value="1"/>
</dbReference>
<dbReference type="SUPFAM" id="SSF143865">
    <property type="entry name" value="CorA soluble domain-like"/>
    <property type="match status" value="1"/>
</dbReference>
<dbReference type="CDD" id="cd04301">
    <property type="entry name" value="NAT_SF"/>
    <property type="match status" value="1"/>
</dbReference>
<sequence length="2803" mass="311373">MLPIGHGKAQELMPPQGSPLASSPSPSTDDDFRHAPSVGRQPSEAGLRSMANRFRTKTLLLQSPDDAAQNEAERILRRLCPDMSQASLRHLRQERIQQECDLAALDKEDLQQLGLSMVQRARVLSWSRAKLSAGPSSSQRQREAAEEEKEEEHAQKQKLSPRFEFEREQSASEAEASFRLDTLESDGDFWCDLWNTWSLQEKSGECPCMFDATQLVGPSLHNRHDDVREDLLEALFDLSPERIFEVFQAHSSRYHFLKTGRQLSSALGAYGLPEPAKPIRQKIISAVCQNADLGLQLPEFEAIVSRTVLARLVTGLEQHCQAIKCLKVTDYSTRGIEPDTPKSLPEDQCRRFFFGHRSSHGQSAVRWVHVTGLELSVVLALAVKYSLHPLAVEDTIQQNPCKIDRYGDHYFGTIERISLTHQRKEHGPVEVLGHHVSFFCSGAPNMDTVITVCQEDQSFEKEWPHAGNTLVSTTLQRPELKLMKIEKRLRQPMSRLRERRANFFVHAVLDICADEISDVVRAFGNRLQVLEQDASQANRVDWAGEEAATIRTQLALVDRRAKSLQRVVRRLLSDEDFSEGMFSYLSDVVDHLEEARDDSGRLSEKCVGIQQMHDRLAEQEQDQLLRDQEMLRAQQADRLNNILFVLTLVTTIFCPAQFLCGVYGMNFVDDTGRPGIPELLWKNGYLYFWLLILGYLIVAFVSAAHLYRFFKSVDAKAIDADSVSAEQQRSRHTVGLRRRRQYHSLSSMSLLDGPDPEVPGGAPSGMPSLEACKKHLDTESEMQFEDHMYEFVCSCKEISEYKGEALRQWIDVYVVSLKNPPELHKIFYDIKEATELKYVGVGELEQAYQSQDPSFVRVAAPEYARRLFHFLHKKIRVYLDMLPKVDSDEERHNKKGQQLLDRIGDVSMLSRAQDLNVIVDPCRRNEAYNESVWHRAVHVWVFDIEGGRFLIQQRSPKKRHFGGKWNCSTGHIKMGDPALPTAMKSVKDDVGIQDVEEADFEYLFQGFNSLVSSCLLPGPWCGQVLQWRSPAELVPVSGMHEARAMLDALMGPQRDTRKKGNHSSDDWKDKTAVLGGIQKRDLKVCPKIHSDIIRAACLAGSWLHEFHLLGRSMNTRKSPAGRHVAFMHFRHEDRFLQHADGAEQSELRLEYEDECFSQCEEILAEFENFSLQELERLKDDPRRRALPEEVKEKLKVMKDEAAFNLKRAEDLDAMALTTGGYNNMSSTLRRQVRELNAEAESLQRLELRKAAEKLKPQVCEVCGTGYLDQEEYEAHLNFRVHEGYKQVRDKFEVLEKKRAQRPHKPKARASSQPSTTRDPPKQDHRKTSELEERLKPAERHKQADEEEKPKSRQKMNAVDANDSRKRRRRTNSRSRHDRRDRTLRRPARRRADDRISISGDYTDYEDDYEDDYGSSRNIFPMLVVLSAEQQLSVTVAGWSVGMKDDIGRCDLGVSIAIENFASCRAGREDDDATRNDNLWTYRMKYCRCWKRPCVPPAHRLPLEHGAICSMAWADFAECALVEMDTGGGCFLKQVVDVYLFRVPNEGSCPDVPDIGSLSLAKGEVDNVMYIEIDRLEEIWRASPPNPEFVVPPGEDYRSRLFFNARQRHKKYCQQLADAEFCLAFVQGVHAPVTAAGVAPERCAEQCLRKEDPAASEADELGSEPMAVAAFVGEEVAATKGACAGKTQFSCADCPRRNSKAASEADELGSEPMAVAAFVGEEVAATKGACPGKTQFACADCPRRNSKAASEADELGSEPMAVAAFVGEEVAATKGGCAGKTQFACADCPRRNSKAASEADELGSEPMAVAAFVGEEVAATKGGCAGKTQFACADCPRRNSKAASEADELGSEPMAVAAFVGEEVAATKGGCAGKTQFSCADCPRRNSKASSEADELGSEPMAVAAFVGEEVAATKGGCAGKTQFACADCPRRNSKAASEADELGSEPMAVAAFVGEEVATTKGGCARKTQCLHPDKPMMFPGLLVQIALAATAERITWDVPDVLCIVHPVVYHVVTTSKPKSNWYVEPLCIDWGNSRTLRHRQRSVSVASSVVTCLLGTAATAQMPSSPIDLDHMESQLRVMDVLDGPAWATTSCTWLHTARGVTAGWVEARLARKGPDSQAASPLPDLSAELRKKNPDWRLLRLVLHDEGPEPLGAKRFPVNFFSVEPRPLLHESQDVSVSLATEEDRSAWQHLYVEYRAAQIPPGSLPYESDEAAADAVWGMSLRRQLPGTADILVARGQDGAVLGAATVARLPAADAAGASAPRGYLGDLFVSPTAHGKGVGRALMAEVMARCKEMGFSELCWYCLQSNEKAMSFYRNLGFVPTAATVWQYPEDAPSLSSSPPSLALQHIRFKSSATVFLCGAMASFSKTSSKAGSGVGGGGWAKAKHQSVGGGGSTLERIQQIELEISRTQKNKATAKHLGELKAKLCKLKRDILEPSGGGGGKVAGFEVQRIGDARVGLVGFPSVGKSSLLTALTGVQSEAAAYEFTTLTCIPGVIYYNDVRIQLLDLPGLIVGASIGKGRGRQVIATAKSCDIILMVLDATKDDAQKEMLTKELENVGIRLNRKPPDVTVRPTKGGGLKFQATVPLTHFDEEVCATILRQYKMHNADVLVREDITEDDFIDVIDGNRKYCKCIYVYNKIDMLPLAEVDELARRPSSVVVSVRNKWNYDYLMKRLWDEMEIVRVYTKKKGEFPDFSDPLIITPQRGNKQFNVENAVQLLHKSLLDDFKHALIWGSSVKQSPQACGKDHIVHDEDVLQIVKLTQAEKAKAAHGKKTGTTIAGSNIKVDPKKKDEKSAPKS</sequence>
<dbReference type="Proteomes" id="UP000186817">
    <property type="component" value="Unassembled WGS sequence"/>
</dbReference>
<dbReference type="Gene3D" id="3.40.630.30">
    <property type="match status" value="1"/>
</dbReference>
<dbReference type="InterPro" id="IPR012676">
    <property type="entry name" value="TGS-like"/>
</dbReference>
<dbReference type="InterPro" id="IPR000086">
    <property type="entry name" value="NUDIX_hydrolase_dom"/>
</dbReference>
<feature type="compositionally biased region" description="Basic residues" evidence="10">
    <location>
        <begin position="1298"/>
        <end position="1307"/>
    </location>
</feature>
<dbReference type="GO" id="GO:0016747">
    <property type="term" value="F:acyltransferase activity, transferring groups other than amino-acyl groups"/>
    <property type="evidence" value="ECO:0007669"/>
    <property type="project" value="InterPro"/>
</dbReference>
<evidence type="ECO:0000313" key="17">
    <source>
        <dbReference type="Proteomes" id="UP000186817"/>
    </source>
</evidence>
<dbReference type="InterPro" id="IPR015797">
    <property type="entry name" value="NUDIX_hydrolase-like_dom_sf"/>
</dbReference>
<keyword evidence="7" id="KW-0342">GTP-binding</keyword>
<dbReference type="InterPro" id="IPR031167">
    <property type="entry name" value="G_OBG"/>
</dbReference>
<dbReference type="InterPro" id="IPR027417">
    <property type="entry name" value="P-loop_NTPase"/>
</dbReference>
<dbReference type="InterPro" id="IPR002523">
    <property type="entry name" value="MgTranspt_CorA/ZnTranspt_ZntB"/>
</dbReference>
<dbReference type="Gene3D" id="3.10.20.30">
    <property type="match status" value="1"/>
</dbReference>
<dbReference type="Pfam" id="PF00583">
    <property type="entry name" value="Acetyltransf_1"/>
    <property type="match status" value="1"/>
</dbReference>
<dbReference type="InterPro" id="IPR004882">
    <property type="entry name" value="Luc7-rel"/>
</dbReference>
<dbReference type="Gene3D" id="3.90.79.10">
    <property type="entry name" value="Nucleoside Triphosphate Pyrophosphohydrolase"/>
    <property type="match status" value="1"/>
</dbReference>
<dbReference type="InterPro" id="IPR005225">
    <property type="entry name" value="Small_GTP-bd"/>
</dbReference>
<feature type="compositionally biased region" description="Basic residues" evidence="10">
    <location>
        <begin position="1364"/>
        <end position="1388"/>
    </location>
</feature>
<dbReference type="InterPro" id="IPR013087">
    <property type="entry name" value="Znf_C2H2_type"/>
</dbReference>
<feature type="region of interest" description="Disordered" evidence="10">
    <location>
        <begin position="1296"/>
        <end position="1394"/>
    </location>
</feature>
<dbReference type="GO" id="GO:0008270">
    <property type="term" value="F:zinc ion binding"/>
    <property type="evidence" value="ECO:0007669"/>
    <property type="project" value="UniProtKB-KW"/>
</dbReference>
<feature type="region of interest" description="Disordered" evidence="10">
    <location>
        <begin position="2773"/>
        <end position="2803"/>
    </location>
</feature>
<reference evidence="16 17" key="1">
    <citation type="submission" date="2016-02" db="EMBL/GenBank/DDBJ databases">
        <title>Genome analysis of coral dinoflagellate symbionts highlights evolutionary adaptations to a symbiotic lifestyle.</title>
        <authorList>
            <person name="Aranda M."/>
            <person name="Li Y."/>
            <person name="Liew Y.J."/>
            <person name="Baumgarten S."/>
            <person name="Simakov O."/>
            <person name="Wilson M."/>
            <person name="Piel J."/>
            <person name="Ashoor H."/>
            <person name="Bougouffa S."/>
            <person name="Bajic V.B."/>
            <person name="Ryu T."/>
            <person name="Ravasi T."/>
            <person name="Bayer T."/>
            <person name="Micklem G."/>
            <person name="Kim H."/>
            <person name="Bhak J."/>
            <person name="Lajeunesse T.C."/>
            <person name="Voolstra C.R."/>
        </authorList>
    </citation>
    <scope>NUCLEOTIDE SEQUENCE [LARGE SCALE GENOMIC DNA]</scope>
    <source>
        <strain evidence="16 17">CCMP2467</strain>
    </source>
</reference>
<dbReference type="PROSITE" id="PS00028">
    <property type="entry name" value="ZINC_FINGER_C2H2_1"/>
    <property type="match status" value="1"/>
</dbReference>
<dbReference type="InterPro" id="IPR000182">
    <property type="entry name" value="GNAT_dom"/>
</dbReference>
<dbReference type="InterPro" id="IPR045861">
    <property type="entry name" value="CorA_cytoplasmic_dom"/>
</dbReference>
<protein>
    <submittedName>
        <fullName evidence="16">Developmentally-regulated G-protein 1</fullName>
    </submittedName>
</protein>
<accession>A0A1Q9DCV5</accession>